<keyword evidence="8" id="KW-1185">Reference proteome</keyword>
<evidence type="ECO:0000256" key="3">
    <source>
        <dbReference type="ARBA" id="ARBA00022692"/>
    </source>
</evidence>
<evidence type="ECO:0000256" key="4">
    <source>
        <dbReference type="ARBA" id="ARBA00022989"/>
    </source>
</evidence>
<dbReference type="GO" id="GO:0016020">
    <property type="term" value="C:membrane"/>
    <property type="evidence" value="ECO:0007669"/>
    <property type="project" value="UniProtKB-SubCell"/>
</dbReference>
<protein>
    <submittedName>
        <fullName evidence="7">Uncharacterized protein</fullName>
    </submittedName>
</protein>
<reference evidence="7" key="1">
    <citation type="journal article" date="2022" name="bioRxiv">
        <title>Sequencing and chromosome-scale assembly of the giantPleurodeles waltlgenome.</title>
        <authorList>
            <person name="Brown T."/>
            <person name="Elewa A."/>
            <person name="Iarovenko S."/>
            <person name="Subramanian E."/>
            <person name="Araus A.J."/>
            <person name="Petzold A."/>
            <person name="Susuki M."/>
            <person name="Suzuki K.-i.T."/>
            <person name="Hayashi T."/>
            <person name="Toyoda A."/>
            <person name="Oliveira C."/>
            <person name="Osipova E."/>
            <person name="Leigh N.D."/>
            <person name="Simon A."/>
            <person name="Yun M.H."/>
        </authorList>
    </citation>
    <scope>NUCLEOTIDE SEQUENCE</scope>
    <source>
        <strain evidence="7">20211129_DDA</strain>
        <tissue evidence="7">Liver</tissue>
    </source>
</reference>
<keyword evidence="5 6" id="KW-0472">Membrane</keyword>
<name>A0AAV7SWR8_PLEWA</name>
<accession>A0AAV7SWR8</accession>
<proteinExistence type="inferred from homology"/>
<comment type="similarity">
    <text evidence="2">Belongs to the MS4A family.</text>
</comment>
<feature type="transmembrane region" description="Helical" evidence="6">
    <location>
        <begin position="80"/>
        <end position="97"/>
    </location>
</feature>
<dbReference type="InterPro" id="IPR007237">
    <property type="entry name" value="CD20-like"/>
</dbReference>
<keyword evidence="4 6" id="KW-1133">Transmembrane helix</keyword>
<feature type="transmembrane region" description="Helical" evidence="6">
    <location>
        <begin position="50"/>
        <end position="74"/>
    </location>
</feature>
<dbReference type="AlphaFoldDB" id="A0AAV7SWR8"/>
<evidence type="ECO:0000256" key="1">
    <source>
        <dbReference type="ARBA" id="ARBA00004141"/>
    </source>
</evidence>
<dbReference type="PANTHER" id="PTHR23320">
    <property type="entry name" value="MEMBRANE-SPANNING 4-DOMAINS SUBFAMILY A MS4A -RELATED"/>
    <property type="match status" value="1"/>
</dbReference>
<dbReference type="PANTHER" id="PTHR23320:SF128">
    <property type="entry name" value="MEMBRANE-SPANNING 4-DOMAINS SUBFAMILY A MEMBER 4A"/>
    <property type="match status" value="1"/>
</dbReference>
<evidence type="ECO:0000256" key="5">
    <source>
        <dbReference type="ARBA" id="ARBA00023136"/>
    </source>
</evidence>
<evidence type="ECO:0000313" key="8">
    <source>
        <dbReference type="Proteomes" id="UP001066276"/>
    </source>
</evidence>
<keyword evidence="3 6" id="KW-0812">Transmembrane</keyword>
<comment type="caution">
    <text evidence="7">The sequence shown here is derived from an EMBL/GenBank/DDBJ whole genome shotgun (WGS) entry which is preliminary data.</text>
</comment>
<feature type="transmembrane region" description="Helical" evidence="6">
    <location>
        <begin position="109"/>
        <end position="128"/>
    </location>
</feature>
<dbReference type="Proteomes" id="UP001066276">
    <property type="component" value="Chromosome 4_1"/>
</dbReference>
<sequence>MASPAGNGGYVVTQYVPPTNYGALKLNQSPEVRKWPIYGHPKTLGFTQMFIGGAQICLGVVLCAAFRLSIGFSIVTGIPFWPPVFFIISGVLSISVQNTTNHRLIRATLAMNIISSIFAGLGIITYSVDVNYYLWHATDGPMIIVQSGPTQDPVIPLAQMTGMPVAQVPMPQQLPMTMSSS</sequence>
<dbReference type="EMBL" id="JANPWB010000007">
    <property type="protein sequence ID" value="KAJ1168567.1"/>
    <property type="molecule type" value="Genomic_DNA"/>
</dbReference>
<evidence type="ECO:0000256" key="6">
    <source>
        <dbReference type="SAM" id="Phobius"/>
    </source>
</evidence>
<evidence type="ECO:0000313" key="7">
    <source>
        <dbReference type="EMBL" id="KAJ1168567.1"/>
    </source>
</evidence>
<organism evidence="7 8">
    <name type="scientific">Pleurodeles waltl</name>
    <name type="common">Iberian ribbed newt</name>
    <dbReference type="NCBI Taxonomy" id="8319"/>
    <lineage>
        <taxon>Eukaryota</taxon>
        <taxon>Metazoa</taxon>
        <taxon>Chordata</taxon>
        <taxon>Craniata</taxon>
        <taxon>Vertebrata</taxon>
        <taxon>Euteleostomi</taxon>
        <taxon>Amphibia</taxon>
        <taxon>Batrachia</taxon>
        <taxon>Caudata</taxon>
        <taxon>Salamandroidea</taxon>
        <taxon>Salamandridae</taxon>
        <taxon>Pleurodelinae</taxon>
        <taxon>Pleurodeles</taxon>
    </lineage>
</organism>
<dbReference type="InterPro" id="IPR030417">
    <property type="entry name" value="MS4A"/>
</dbReference>
<gene>
    <name evidence="7" type="ORF">NDU88_000487</name>
</gene>
<dbReference type="Pfam" id="PF04103">
    <property type="entry name" value="CD20"/>
    <property type="match status" value="1"/>
</dbReference>
<evidence type="ECO:0000256" key="2">
    <source>
        <dbReference type="ARBA" id="ARBA00009565"/>
    </source>
</evidence>
<comment type="subcellular location">
    <subcellularLocation>
        <location evidence="1">Membrane</location>
        <topology evidence="1">Multi-pass membrane protein</topology>
    </subcellularLocation>
</comment>